<dbReference type="HOGENOM" id="CLU_1927736_0_0_1"/>
<accession>J3NSM5</accession>
<evidence type="ECO:0000313" key="2">
    <source>
        <dbReference type="EMBL" id="EJT79188.1"/>
    </source>
</evidence>
<dbReference type="EnsemblFungi" id="EJT79188">
    <property type="protein sequence ID" value="EJT79188"/>
    <property type="gene ID" value="GGTG_04276"/>
</dbReference>
<dbReference type="EMBL" id="GL385396">
    <property type="protein sequence ID" value="EJT79188.1"/>
    <property type="molecule type" value="Genomic_DNA"/>
</dbReference>
<feature type="compositionally biased region" description="Basic and acidic residues" evidence="1">
    <location>
        <begin position="59"/>
        <end position="76"/>
    </location>
</feature>
<dbReference type="OrthoDB" id="10502570at2759"/>
<proteinExistence type="predicted"/>
<feature type="region of interest" description="Disordered" evidence="1">
    <location>
        <begin position="97"/>
        <end position="131"/>
    </location>
</feature>
<evidence type="ECO:0000313" key="3">
    <source>
        <dbReference type="EnsemblFungi" id="EJT79188"/>
    </source>
</evidence>
<feature type="compositionally biased region" description="Polar residues" evidence="1">
    <location>
        <begin position="44"/>
        <end position="55"/>
    </location>
</feature>
<reference evidence="3" key="5">
    <citation type="submission" date="2018-04" db="UniProtKB">
        <authorList>
            <consortium name="EnsemblFungi"/>
        </authorList>
    </citation>
    <scope>IDENTIFICATION</scope>
    <source>
        <strain evidence="3">R3-111a-1</strain>
    </source>
</reference>
<reference evidence="2" key="2">
    <citation type="submission" date="2010-07" db="EMBL/GenBank/DDBJ databases">
        <authorList>
            <consortium name="The Broad Institute Genome Sequencing Platform"/>
            <consortium name="Broad Institute Genome Sequencing Center for Infectious Disease"/>
            <person name="Ma L.-J."/>
            <person name="Dead R."/>
            <person name="Young S."/>
            <person name="Zeng Q."/>
            <person name="Koehrsen M."/>
            <person name="Alvarado L."/>
            <person name="Berlin A."/>
            <person name="Chapman S.B."/>
            <person name="Chen Z."/>
            <person name="Freedman E."/>
            <person name="Gellesch M."/>
            <person name="Goldberg J."/>
            <person name="Griggs A."/>
            <person name="Gujja S."/>
            <person name="Heilman E.R."/>
            <person name="Heiman D."/>
            <person name="Hepburn T."/>
            <person name="Howarth C."/>
            <person name="Jen D."/>
            <person name="Larson L."/>
            <person name="Mehta T."/>
            <person name="Neiman D."/>
            <person name="Pearson M."/>
            <person name="Roberts A."/>
            <person name="Saif S."/>
            <person name="Shea T."/>
            <person name="Shenoy N."/>
            <person name="Sisk P."/>
            <person name="Stolte C."/>
            <person name="Sykes S."/>
            <person name="Walk T."/>
            <person name="White J."/>
            <person name="Yandava C."/>
            <person name="Haas B."/>
            <person name="Nusbaum C."/>
            <person name="Birren B."/>
        </authorList>
    </citation>
    <scope>NUCLEOTIDE SEQUENCE</scope>
    <source>
        <strain evidence="2">R3-111a-1</strain>
    </source>
</reference>
<evidence type="ECO:0000313" key="4">
    <source>
        <dbReference type="Proteomes" id="UP000006039"/>
    </source>
</evidence>
<dbReference type="Proteomes" id="UP000006039">
    <property type="component" value="Unassembled WGS sequence"/>
</dbReference>
<dbReference type="eggNOG" id="ENOG502RNFQ">
    <property type="taxonomic scope" value="Eukaryota"/>
</dbReference>
<reference evidence="3" key="4">
    <citation type="journal article" date="2015" name="G3 (Bethesda)">
        <title>Genome sequences of three phytopathogenic species of the Magnaporthaceae family of fungi.</title>
        <authorList>
            <person name="Okagaki L.H."/>
            <person name="Nunes C.C."/>
            <person name="Sailsbery J."/>
            <person name="Clay B."/>
            <person name="Brown D."/>
            <person name="John T."/>
            <person name="Oh Y."/>
            <person name="Young N."/>
            <person name="Fitzgerald M."/>
            <person name="Haas B.J."/>
            <person name="Zeng Q."/>
            <person name="Young S."/>
            <person name="Adiconis X."/>
            <person name="Fan L."/>
            <person name="Levin J.Z."/>
            <person name="Mitchell T.K."/>
            <person name="Okubara P.A."/>
            <person name="Farman M.L."/>
            <person name="Kohn L.M."/>
            <person name="Birren B."/>
            <person name="Ma L.-J."/>
            <person name="Dean R.A."/>
        </authorList>
    </citation>
    <scope>NUCLEOTIDE SEQUENCE</scope>
    <source>
        <strain evidence="3">R3-111a-1</strain>
    </source>
</reference>
<dbReference type="GeneID" id="20344734"/>
<dbReference type="AlphaFoldDB" id="J3NSM5"/>
<reference evidence="4" key="1">
    <citation type="submission" date="2010-07" db="EMBL/GenBank/DDBJ databases">
        <title>The genome sequence of Gaeumannomyces graminis var. tritici strain R3-111a-1.</title>
        <authorList>
            <consortium name="The Broad Institute Genome Sequencing Platform"/>
            <person name="Ma L.-J."/>
            <person name="Dead R."/>
            <person name="Young S."/>
            <person name="Zeng Q."/>
            <person name="Koehrsen M."/>
            <person name="Alvarado L."/>
            <person name="Berlin A."/>
            <person name="Chapman S.B."/>
            <person name="Chen Z."/>
            <person name="Freedman E."/>
            <person name="Gellesch M."/>
            <person name="Goldberg J."/>
            <person name="Griggs A."/>
            <person name="Gujja S."/>
            <person name="Heilman E.R."/>
            <person name="Heiman D."/>
            <person name="Hepburn T."/>
            <person name="Howarth C."/>
            <person name="Jen D."/>
            <person name="Larson L."/>
            <person name="Mehta T."/>
            <person name="Neiman D."/>
            <person name="Pearson M."/>
            <person name="Roberts A."/>
            <person name="Saif S."/>
            <person name="Shea T."/>
            <person name="Shenoy N."/>
            <person name="Sisk P."/>
            <person name="Stolte C."/>
            <person name="Sykes S."/>
            <person name="Walk T."/>
            <person name="White J."/>
            <person name="Yandava C."/>
            <person name="Haas B."/>
            <person name="Nusbaum C."/>
            <person name="Birren B."/>
        </authorList>
    </citation>
    <scope>NUCLEOTIDE SEQUENCE [LARGE SCALE GENOMIC DNA]</scope>
    <source>
        <strain evidence="4">R3-111a-1</strain>
    </source>
</reference>
<gene>
    <name evidence="3" type="primary">20344734</name>
    <name evidence="2" type="ORF">GGTG_04276</name>
</gene>
<name>J3NSM5_GAET3</name>
<organism evidence="2">
    <name type="scientific">Gaeumannomyces tritici (strain R3-111a-1)</name>
    <name type="common">Wheat and barley take-all root rot fungus</name>
    <name type="synonym">Gaeumannomyces graminis var. tritici</name>
    <dbReference type="NCBI Taxonomy" id="644352"/>
    <lineage>
        <taxon>Eukaryota</taxon>
        <taxon>Fungi</taxon>
        <taxon>Dikarya</taxon>
        <taxon>Ascomycota</taxon>
        <taxon>Pezizomycotina</taxon>
        <taxon>Sordariomycetes</taxon>
        <taxon>Sordariomycetidae</taxon>
        <taxon>Magnaporthales</taxon>
        <taxon>Magnaporthaceae</taxon>
        <taxon>Gaeumannomyces</taxon>
    </lineage>
</organism>
<feature type="region of interest" description="Disordered" evidence="1">
    <location>
        <begin position="34"/>
        <end position="76"/>
    </location>
</feature>
<reference evidence="2" key="3">
    <citation type="submission" date="2010-09" db="EMBL/GenBank/DDBJ databases">
        <title>Annotation of Gaeumannomyces graminis var. tritici R3-111a-1.</title>
        <authorList>
            <consortium name="The Broad Institute Genome Sequencing Platform"/>
            <person name="Ma L.-J."/>
            <person name="Dead R."/>
            <person name="Young S.K."/>
            <person name="Zeng Q."/>
            <person name="Gargeya S."/>
            <person name="Fitzgerald M."/>
            <person name="Haas B."/>
            <person name="Abouelleil A."/>
            <person name="Alvarado L."/>
            <person name="Arachchi H.M."/>
            <person name="Berlin A."/>
            <person name="Brown A."/>
            <person name="Chapman S.B."/>
            <person name="Chen Z."/>
            <person name="Dunbar C."/>
            <person name="Freedman E."/>
            <person name="Gearin G."/>
            <person name="Gellesch M."/>
            <person name="Goldberg J."/>
            <person name="Griggs A."/>
            <person name="Gujja S."/>
            <person name="Heiman D."/>
            <person name="Howarth C."/>
            <person name="Larson L."/>
            <person name="Lui A."/>
            <person name="MacDonald P.J.P."/>
            <person name="Mehta T."/>
            <person name="Montmayeur A."/>
            <person name="Murphy C."/>
            <person name="Neiman D."/>
            <person name="Pearson M."/>
            <person name="Priest M."/>
            <person name="Roberts A."/>
            <person name="Saif S."/>
            <person name="Shea T."/>
            <person name="Shenoy N."/>
            <person name="Sisk P."/>
            <person name="Stolte C."/>
            <person name="Sykes S."/>
            <person name="Yandava C."/>
            <person name="Wortman J."/>
            <person name="Nusbaum C."/>
            <person name="Birren B."/>
        </authorList>
    </citation>
    <scope>NUCLEOTIDE SEQUENCE</scope>
    <source>
        <strain evidence="2">R3-111a-1</strain>
    </source>
</reference>
<dbReference type="RefSeq" id="XP_009220333.1">
    <property type="nucleotide sequence ID" value="XM_009222069.1"/>
</dbReference>
<dbReference type="VEuPathDB" id="FungiDB:GGTG_04276"/>
<sequence length="131" mass="15392">MTMNEQRLRQLSELKKGAQDRIRRLEEQKERFETMESLVASVPPSDQTALSQSARKSAISRDERREPESITDSVRENRKTIEVLGRAIAKSKKEIAEWEEEARRMQREEAWGKEEEKKAEDAPRRPSPERK</sequence>
<evidence type="ECO:0000256" key="1">
    <source>
        <dbReference type="SAM" id="MobiDB-lite"/>
    </source>
</evidence>
<protein>
    <submittedName>
        <fullName evidence="2 3">Uncharacterized protein</fullName>
    </submittedName>
</protein>
<keyword evidence="4" id="KW-1185">Reference proteome</keyword>
<feature type="region of interest" description="Disordered" evidence="1">
    <location>
        <begin position="1"/>
        <end position="21"/>
    </location>
</feature>